<protein>
    <submittedName>
        <fullName evidence="1">Uncharacterized protein</fullName>
    </submittedName>
</protein>
<name>W7SYZ6_9STRA</name>
<proteinExistence type="predicted"/>
<reference evidence="1 2" key="1">
    <citation type="journal article" date="2014" name="Mol. Plant">
        <title>Chromosome Scale Genome Assembly and Transcriptome Profiling of Nannochloropsis gaditana in Nitrogen Depletion.</title>
        <authorList>
            <person name="Corteggiani Carpinelli E."/>
            <person name="Telatin A."/>
            <person name="Vitulo N."/>
            <person name="Forcato C."/>
            <person name="D'Angelo M."/>
            <person name="Schiavon R."/>
            <person name="Vezzi A."/>
            <person name="Giacometti G.M."/>
            <person name="Morosinotto T."/>
            <person name="Valle G."/>
        </authorList>
    </citation>
    <scope>NUCLEOTIDE SEQUENCE [LARGE SCALE GENOMIC DNA]</scope>
    <source>
        <strain evidence="1 2">B-31</strain>
    </source>
</reference>
<dbReference type="Proteomes" id="UP000019335">
    <property type="component" value="Unassembled WGS sequence"/>
</dbReference>
<keyword evidence="2" id="KW-1185">Reference proteome</keyword>
<evidence type="ECO:0000313" key="1">
    <source>
        <dbReference type="EMBL" id="EWM20075.1"/>
    </source>
</evidence>
<evidence type="ECO:0000313" key="2">
    <source>
        <dbReference type="Proteomes" id="UP000019335"/>
    </source>
</evidence>
<sequence length="140" mass="15567">MHNPCRVPSQAKSGRMPPMGFFFSPPRTSRVERFNLPAFRHPVLSIPRLDSSTCTDGSSVELPVIHSFPLSWSHRHRQRFPVPSPPFSPLPLTMDAAHERRTAAQAAVKAYTDAFPDLAPPISASEVQALPPERVVMEKC</sequence>
<dbReference type="EMBL" id="AZIL01003388">
    <property type="protein sequence ID" value="EWM20075.1"/>
    <property type="molecule type" value="Genomic_DNA"/>
</dbReference>
<comment type="caution">
    <text evidence="1">The sequence shown here is derived from an EMBL/GenBank/DDBJ whole genome shotgun (WGS) entry which is preliminary data.</text>
</comment>
<accession>W7SYZ6</accession>
<organism evidence="1 2">
    <name type="scientific">Nannochloropsis gaditana</name>
    <dbReference type="NCBI Taxonomy" id="72520"/>
    <lineage>
        <taxon>Eukaryota</taxon>
        <taxon>Sar</taxon>
        <taxon>Stramenopiles</taxon>
        <taxon>Ochrophyta</taxon>
        <taxon>Eustigmatophyceae</taxon>
        <taxon>Eustigmatales</taxon>
        <taxon>Monodopsidaceae</taxon>
        <taxon>Nannochloropsis</taxon>
    </lineage>
</organism>
<gene>
    <name evidence="1" type="ORF">Naga_101920g1</name>
</gene>
<dbReference type="AlphaFoldDB" id="W7SYZ6"/>